<evidence type="ECO:0000256" key="1">
    <source>
        <dbReference type="SAM" id="MobiDB-lite"/>
    </source>
</evidence>
<name>A0A5D6WDN6_9FIRM</name>
<dbReference type="EMBL" id="VTOY01000001">
    <property type="protein sequence ID" value="TYZ24948.1"/>
    <property type="molecule type" value="Genomic_DNA"/>
</dbReference>
<keyword evidence="3" id="KW-1185">Reference proteome</keyword>
<proteinExistence type="predicted"/>
<protein>
    <submittedName>
        <fullName evidence="2">Uncharacterized protein</fullName>
    </submittedName>
</protein>
<dbReference type="Proteomes" id="UP000323646">
    <property type="component" value="Unassembled WGS sequence"/>
</dbReference>
<dbReference type="AlphaFoldDB" id="A0A5D6WDN6"/>
<evidence type="ECO:0000313" key="3">
    <source>
        <dbReference type="Proteomes" id="UP000323646"/>
    </source>
</evidence>
<evidence type="ECO:0000313" key="2">
    <source>
        <dbReference type="EMBL" id="TYZ24948.1"/>
    </source>
</evidence>
<comment type="caution">
    <text evidence="2">The sequence shown here is derived from an EMBL/GenBank/DDBJ whole genome shotgun (WGS) entry which is preliminary data.</text>
</comment>
<accession>A0A5D6WDN6</accession>
<reference evidence="2 3" key="1">
    <citation type="submission" date="2019-08" db="EMBL/GenBank/DDBJ databases">
        <title>Selenomonas sp. mPRGC5 and Selenomonas sp. mPRGC8 isolated from ruminal fluid of dairy goat (Capra hircus).</title>
        <authorList>
            <person name="Poothong S."/>
            <person name="Nuengjamnong C."/>
            <person name="Tanasupawat S."/>
        </authorList>
    </citation>
    <scope>NUCLEOTIDE SEQUENCE [LARGE SCALE GENOMIC DNA]</scope>
    <source>
        <strain evidence="3">mPRGC5</strain>
    </source>
</reference>
<feature type="region of interest" description="Disordered" evidence="1">
    <location>
        <begin position="1"/>
        <end position="66"/>
    </location>
</feature>
<organism evidence="2 3">
    <name type="scientific">Selenomonas ruminis</name>
    <dbReference type="NCBI Taxonomy" id="2593411"/>
    <lineage>
        <taxon>Bacteria</taxon>
        <taxon>Bacillati</taxon>
        <taxon>Bacillota</taxon>
        <taxon>Negativicutes</taxon>
        <taxon>Selenomonadales</taxon>
        <taxon>Selenomonadaceae</taxon>
        <taxon>Selenomonas</taxon>
    </lineage>
</organism>
<sequence length="66" mass="6890">MCTKKSANYTAPKVDPAPTAVQAADVGTDTGMPTQKRRRGHASTELSTDRQTILGGLMGGNRTTLG</sequence>
<dbReference type="RefSeq" id="WP_149170567.1">
    <property type="nucleotide sequence ID" value="NZ_VTOY01000001.1"/>
</dbReference>
<gene>
    <name evidence="2" type="ORF">FZ040_02615</name>
</gene>